<feature type="domain" description="NADH:quinone oxidoreductase/Mrp antiporter transmembrane" evidence="18">
    <location>
        <begin position="80"/>
        <end position="264"/>
    </location>
</feature>
<keyword evidence="6 17" id="KW-0679">Respiratory chain</keyword>
<keyword evidence="10 17" id="KW-0249">Electron transport</keyword>
<evidence type="ECO:0000256" key="8">
    <source>
        <dbReference type="ARBA" id="ARBA00022792"/>
    </source>
</evidence>
<dbReference type="EMBL" id="KU559010">
    <property type="protein sequence ID" value="AMZ00189.1"/>
    <property type="molecule type" value="Genomic_DNA"/>
</dbReference>
<geneLocation type="mitochondrion" evidence="19"/>
<feature type="transmembrane region" description="Helical" evidence="17">
    <location>
        <begin position="219"/>
        <end position="241"/>
    </location>
</feature>
<evidence type="ECO:0000256" key="11">
    <source>
        <dbReference type="ARBA" id="ARBA00022989"/>
    </source>
</evidence>
<feature type="transmembrane region" description="Helical" evidence="17">
    <location>
        <begin position="128"/>
        <end position="147"/>
    </location>
</feature>
<feature type="transmembrane region" description="Helical" evidence="17">
    <location>
        <begin position="295"/>
        <end position="314"/>
    </location>
</feature>
<organism evidence="19">
    <name type="scientific">Potamilus alatus</name>
    <dbReference type="NCBI Taxonomy" id="81573"/>
    <lineage>
        <taxon>Eukaryota</taxon>
        <taxon>Metazoa</taxon>
        <taxon>Spiralia</taxon>
        <taxon>Lophotrochozoa</taxon>
        <taxon>Mollusca</taxon>
        <taxon>Bivalvia</taxon>
        <taxon>Autobranchia</taxon>
        <taxon>Heteroconchia</taxon>
        <taxon>Palaeoheterodonta</taxon>
        <taxon>Unionida</taxon>
        <taxon>Unionoidea</taxon>
        <taxon>Unionidae</taxon>
        <taxon>Ambleminae</taxon>
        <taxon>Lampsilini</taxon>
        <taxon>Potamilus</taxon>
    </lineage>
</organism>
<evidence type="ECO:0000256" key="9">
    <source>
        <dbReference type="ARBA" id="ARBA00022967"/>
    </source>
</evidence>
<protein>
    <recommendedName>
        <fullName evidence="4 17">NADH-ubiquinone oxidoreductase chain 2</fullName>
        <ecNumber evidence="3 17">7.1.1.2</ecNumber>
    </recommendedName>
</protein>
<dbReference type="GO" id="GO:0006120">
    <property type="term" value="P:mitochondrial electron transport, NADH to ubiquinone"/>
    <property type="evidence" value="ECO:0007669"/>
    <property type="project" value="InterPro"/>
</dbReference>
<accession>A0A1P8AJ36</accession>
<keyword evidence="13 17" id="KW-0830">Ubiquinone</keyword>
<feature type="transmembrane region" description="Helical" evidence="17">
    <location>
        <begin position="93"/>
        <end position="113"/>
    </location>
</feature>
<comment type="function">
    <text evidence="17">Core subunit of the mitochondrial membrane respiratory chain NADH dehydrogenase (Complex I) which catalyzes electron transfer from NADH through the respiratory chain, using ubiquinone as an electron acceptor. Essential for the catalytic activity and assembly of complex I.</text>
</comment>
<evidence type="ECO:0000256" key="6">
    <source>
        <dbReference type="ARBA" id="ARBA00022660"/>
    </source>
</evidence>
<evidence type="ECO:0000256" key="16">
    <source>
        <dbReference type="ARBA" id="ARBA00049551"/>
    </source>
</evidence>
<dbReference type="GeneID" id="31079915"/>
<keyword evidence="9 17" id="KW-1278">Translocase</keyword>
<evidence type="ECO:0000256" key="3">
    <source>
        <dbReference type="ARBA" id="ARBA00012944"/>
    </source>
</evidence>
<sequence length="316" mass="35425">MFFVFSTTLLANTSSNMLFVWLMMELNSLTFIPIIMDTHNITDTETSIKYLIPQTLGSSMFLTSAFLTYAKIQSSPLTSIALLLKLGSAPMHMWFPPVMYSINMTAGLILLTWQKVMPLLLLTNPQLSYPPIVIASAMMSALWGSIAGLNQTNLLILMSFSSINHLGWLLMSSTLNLILTINYLGAYILTITPIMLLMKKHMTKTHSMVMTSLMTDKHDQLILTLSLLSIAGMPPMAMFATKIPIITSILLSTLKITIMPLILSAAISMHFYLALTVTLMTIPQTPSQQPSVKTFYMKPMYTLLIMTQFFWLPLTW</sequence>
<dbReference type="RefSeq" id="YP_009346110.1">
    <property type="nucleotide sequence ID" value="NC_033858.1"/>
</dbReference>
<feature type="transmembrane region" description="Helical" evidence="17">
    <location>
        <begin position="154"/>
        <end position="171"/>
    </location>
</feature>
<dbReference type="PANTHER" id="PTHR46552:SF1">
    <property type="entry name" value="NADH-UBIQUINONE OXIDOREDUCTASE CHAIN 2"/>
    <property type="match status" value="1"/>
</dbReference>
<dbReference type="EC" id="7.1.1.2" evidence="3 17"/>
<keyword evidence="12 17" id="KW-0520">NAD</keyword>
<evidence type="ECO:0000256" key="14">
    <source>
        <dbReference type="ARBA" id="ARBA00023128"/>
    </source>
</evidence>
<evidence type="ECO:0000256" key="10">
    <source>
        <dbReference type="ARBA" id="ARBA00022982"/>
    </source>
</evidence>
<feature type="transmembrane region" description="Helical" evidence="17">
    <location>
        <begin position="261"/>
        <end position="283"/>
    </location>
</feature>
<evidence type="ECO:0000256" key="1">
    <source>
        <dbReference type="ARBA" id="ARBA00004448"/>
    </source>
</evidence>
<dbReference type="CTD" id="4536"/>
<keyword evidence="11 17" id="KW-1133">Transmembrane helix</keyword>
<dbReference type="AlphaFoldDB" id="A0A1P8AJ36"/>
<feature type="transmembrane region" description="Helical" evidence="17">
    <location>
        <begin position="177"/>
        <end position="198"/>
    </location>
</feature>
<comment type="subcellular location">
    <subcellularLocation>
        <location evidence="1 17">Mitochondrion inner membrane</location>
        <topology evidence="1 17">Multi-pass membrane protein</topology>
    </subcellularLocation>
</comment>
<keyword evidence="15 17" id="KW-0472">Membrane</keyword>
<reference evidence="19" key="1">
    <citation type="submission" date="2016-01" db="EMBL/GenBank/DDBJ databases">
        <authorList>
            <person name="Oliw E.H."/>
        </authorList>
    </citation>
    <scope>NUCLEOTIDE SEQUENCE</scope>
</reference>
<comment type="similarity">
    <text evidence="2 17">Belongs to the complex I subunit 2 family.</text>
</comment>
<evidence type="ECO:0000256" key="17">
    <source>
        <dbReference type="RuleBase" id="RU003403"/>
    </source>
</evidence>
<gene>
    <name evidence="19" type="primary">ND2</name>
</gene>
<evidence type="ECO:0000313" key="19">
    <source>
        <dbReference type="EMBL" id="AMZ00189.1"/>
    </source>
</evidence>
<feature type="transmembrane region" description="Helical" evidence="17">
    <location>
        <begin position="50"/>
        <end position="72"/>
    </location>
</feature>
<proteinExistence type="inferred from homology"/>
<dbReference type="Pfam" id="PF00361">
    <property type="entry name" value="Proton_antipo_M"/>
    <property type="match status" value="1"/>
</dbReference>
<dbReference type="GO" id="GO:0008137">
    <property type="term" value="F:NADH dehydrogenase (ubiquinone) activity"/>
    <property type="evidence" value="ECO:0007669"/>
    <property type="project" value="UniProtKB-EC"/>
</dbReference>
<comment type="catalytic activity">
    <reaction evidence="16 17">
        <text>a ubiquinone + NADH + 5 H(+)(in) = a ubiquinol + NAD(+) + 4 H(+)(out)</text>
        <dbReference type="Rhea" id="RHEA:29091"/>
        <dbReference type="Rhea" id="RHEA-COMP:9565"/>
        <dbReference type="Rhea" id="RHEA-COMP:9566"/>
        <dbReference type="ChEBI" id="CHEBI:15378"/>
        <dbReference type="ChEBI" id="CHEBI:16389"/>
        <dbReference type="ChEBI" id="CHEBI:17976"/>
        <dbReference type="ChEBI" id="CHEBI:57540"/>
        <dbReference type="ChEBI" id="CHEBI:57945"/>
        <dbReference type="EC" id="7.1.1.2"/>
    </reaction>
</comment>
<evidence type="ECO:0000256" key="7">
    <source>
        <dbReference type="ARBA" id="ARBA00022692"/>
    </source>
</evidence>
<dbReference type="PANTHER" id="PTHR46552">
    <property type="entry name" value="NADH-UBIQUINONE OXIDOREDUCTASE CHAIN 2"/>
    <property type="match status" value="1"/>
</dbReference>
<dbReference type="InterPro" id="IPR003917">
    <property type="entry name" value="NADH_UbQ_OxRdtase_chain2"/>
</dbReference>
<reference evidence="19" key="2">
    <citation type="journal article" date="2017" name="PLoS ONE">
        <title>The Complete Maternally and Paternally Inherited Mitochondrial Genomes of a Freshwater Mussel Potamilus alatus (Bivalvia: Unionidae).</title>
        <authorList>
            <person name="Wen H.B."/>
            <person name="Cao Z.M."/>
            <person name="Hua D."/>
            <person name="Xu P."/>
            <person name="Ma X.Y."/>
            <person name="Jin W."/>
            <person name="Yuan X.H."/>
            <person name="Gu R.B."/>
        </authorList>
    </citation>
    <scope>NUCLEOTIDE SEQUENCE</scope>
</reference>
<keyword evidence="5" id="KW-0813">Transport</keyword>
<dbReference type="GO" id="GO:0005743">
    <property type="term" value="C:mitochondrial inner membrane"/>
    <property type="evidence" value="ECO:0007669"/>
    <property type="project" value="UniProtKB-SubCell"/>
</dbReference>
<evidence type="ECO:0000256" key="5">
    <source>
        <dbReference type="ARBA" id="ARBA00022448"/>
    </source>
</evidence>
<evidence type="ECO:0000256" key="13">
    <source>
        <dbReference type="ARBA" id="ARBA00023075"/>
    </source>
</evidence>
<keyword evidence="14 17" id="KW-0496">Mitochondrion</keyword>
<evidence type="ECO:0000256" key="4">
    <source>
        <dbReference type="ARBA" id="ARBA00021008"/>
    </source>
</evidence>
<keyword evidence="8 17" id="KW-0999">Mitochondrion inner membrane</keyword>
<evidence type="ECO:0000256" key="12">
    <source>
        <dbReference type="ARBA" id="ARBA00023027"/>
    </source>
</evidence>
<dbReference type="PRINTS" id="PR01436">
    <property type="entry name" value="NADHDHGNASE2"/>
</dbReference>
<dbReference type="InterPro" id="IPR001750">
    <property type="entry name" value="ND/Mrp_TM"/>
</dbReference>
<evidence type="ECO:0000256" key="2">
    <source>
        <dbReference type="ARBA" id="ARBA00007012"/>
    </source>
</evidence>
<dbReference type="InterPro" id="IPR050175">
    <property type="entry name" value="Complex_I_Subunit_2"/>
</dbReference>
<name>A0A1P8AJ36_9BIVA</name>
<evidence type="ECO:0000259" key="18">
    <source>
        <dbReference type="Pfam" id="PF00361"/>
    </source>
</evidence>
<keyword evidence="7 17" id="KW-0812">Transmembrane</keyword>
<evidence type="ECO:0000256" key="15">
    <source>
        <dbReference type="ARBA" id="ARBA00023136"/>
    </source>
</evidence>